<evidence type="ECO:0000313" key="2">
    <source>
        <dbReference type="Proteomes" id="UP000308600"/>
    </source>
</evidence>
<proteinExistence type="predicted"/>
<name>A0ACD3ANZ4_9AGAR</name>
<accession>A0ACD3ANZ4</accession>
<organism evidence="1 2">
    <name type="scientific">Pluteus cervinus</name>
    <dbReference type="NCBI Taxonomy" id="181527"/>
    <lineage>
        <taxon>Eukaryota</taxon>
        <taxon>Fungi</taxon>
        <taxon>Dikarya</taxon>
        <taxon>Basidiomycota</taxon>
        <taxon>Agaricomycotina</taxon>
        <taxon>Agaricomycetes</taxon>
        <taxon>Agaricomycetidae</taxon>
        <taxon>Agaricales</taxon>
        <taxon>Pluteineae</taxon>
        <taxon>Pluteaceae</taxon>
        <taxon>Pluteus</taxon>
    </lineage>
</organism>
<gene>
    <name evidence="1" type="ORF">BDN72DRAFT_125657</name>
</gene>
<keyword evidence="2" id="KW-1185">Reference proteome</keyword>
<dbReference type="Proteomes" id="UP000308600">
    <property type="component" value="Unassembled WGS sequence"/>
</dbReference>
<evidence type="ECO:0000313" key="1">
    <source>
        <dbReference type="EMBL" id="TFK66979.1"/>
    </source>
</evidence>
<reference evidence="1 2" key="1">
    <citation type="journal article" date="2019" name="Nat. Ecol. Evol.">
        <title>Megaphylogeny resolves global patterns of mushroom evolution.</title>
        <authorList>
            <person name="Varga T."/>
            <person name="Krizsan K."/>
            <person name="Foldi C."/>
            <person name="Dima B."/>
            <person name="Sanchez-Garcia M."/>
            <person name="Sanchez-Ramirez S."/>
            <person name="Szollosi G.J."/>
            <person name="Szarkandi J.G."/>
            <person name="Papp V."/>
            <person name="Albert L."/>
            <person name="Andreopoulos W."/>
            <person name="Angelini C."/>
            <person name="Antonin V."/>
            <person name="Barry K.W."/>
            <person name="Bougher N.L."/>
            <person name="Buchanan P."/>
            <person name="Buyck B."/>
            <person name="Bense V."/>
            <person name="Catcheside P."/>
            <person name="Chovatia M."/>
            <person name="Cooper J."/>
            <person name="Damon W."/>
            <person name="Desjardin D."/>
            <person name="Finy P."/>
            <person name="Geml J."/>
            <person name="Haridas S."/>
            <person name="Hughes K."/>
            <person name="Justo A."/>
            <person name="Karasinski D."/>
            <person name="Kautmanova I."/>
            <person name="Kiss B."/>
            <person name="Kocsube S."/>
            <person name="Kotiranta H."/>
            <person name="LaButti K.M."/>
            <person name="Lechner B.E."/>
            <person name="Liimatainen K."/>
            <person name="Lipzen A."/>
            <person name="Lukacs Z."/>
            <person name="Mihaltcheva S."/>
            <person name="Morgado L.N."/>
            <person name="Niskanen T."/>
            <person name="Noordeloos M.E."/>
            <person name="Ohm R.A."/>
            <person name="Ortiz-Santana B."/>
            <person name="Ovrebo C."/>
            <person name="Racz N."/>
            <person name="Riley R."/>
            <person name="Savchenko A."/>
            <person name="Shiryaev A."/>
            <person name="Soop K."/>
            <person name="Spirin V."/>
            <person name="Szebenyi C."/>
            <person name="Tomsovsky M."/>
            <person name="Tulloss R.E."/>
            <person name="Uehling J."/>
            <person name="Grigoriev I.V."/>
            <person name="Vagvolgyi C."/>
            <person name="Papp T."/>
            <person name="Martin F.M."/>
            <person name="Miettinen O."/>
            <person name="Hibbett D.S."/>
            <person name="Nagy L.G."/>
        </authorList>
    </citation>
    <scope>NUCLEOTIDE SEQUENCE [LARGE SCALE GENOMIC DNA]</scope>
    <source>
        <strain evidence="1 2">NL-1719</strain>
    </source>
</reference>
<dbReference type="EMBL" id="ML208389">
    <property type="protein sequence ID" value="TFK66979.1"/>
    <property type="molecule type" value="Genomic_DNA"/>
</dbReference>
<protein>
    <submittedName>
        <fullName evidence="1">Uncharacterized protein</fullName>
    </submittedName>
</protein>
<sequence length="218" mass="24754">MWLSQPTQPAAPPSAVRTTFRPATLSNSRSQRDTTSFSVEEKAPPISALPFSTLSITDLVEVTTLKKPIVRYGFMPVPPSAYADMKNFNVLRAALMRTSRIEAKKCAQLKKLDGFLRLPLEIIFAVFEYVHPIDMYHLSHSSLIFRDLLKDQIPLLKRIYQSHGVPLWPPKIPYNEWSNLLFGDSICDVSTLRNSSDLGLHKRVSTIRRQTWKNGSGR</sequence>